<reference evidence="2 3" key="1">
    <citation type="submission" date="2021-07" db="EMBL/GenBank/DDBJ databases">
        <title>Isolation and characterization of bacteria from a gold mining with a capacity of golden bioaccumulation.</title>
        <authorList>
            <person name="Yang X.J."/>
        </authorList>
    </citation>
    <scope>NUCLEOTIDE SEQUENCE [LARGE SCALE GENOMIC DNA]</scope>
    <source>
        <strain evidence="2 3">Au29</strain>
    </source>
</reference>
<dbReference type="RefSeq" id="WP_219354590.1">
    <property type="nucleotide sequence ID" value="NZ_CBFGPT010000029.1"/>
</dbReference>
<accession>A0ABX8TEP3</accession>
<organism evidence="2 3">
    <name type="scientific">Brevundimonas nasdae</name>
    <dbReference type="NCBI Taxonomy" id="172043"/>
    <lineage>
        <taxon>Bacteria</taxon>
        <taxon>Pseudomonadati</taxon>
        <taxon>Pseudomonadota</taxon>
        <taxon>Alphaproteobacteria</taxon>
        <taxon>Caulobacterales</taxon>
        <taxon>Caulobacteraceae</taxon>
        <taxon>Brevundimonas</taxon>
    </lineage>
</organism>
<evidence type="ECO:0000256" key="1">
    <source>
        <dbReference type="SAM" id="SignalP"/>
    </source>
</evidence>
<evidence type="ECO:0000313" key="3">
    <source>
        <dbReference type="Proteomes" id="UP000824334"/>
    </source>
</evidence>
<feature type="signal peptide" evidence="1">
    <location>
        <begin position="1"/>
        <end position="23"/>
    </location>
</feature>
<evidence type="ECO:0008006" key="4">
    <source>
        <dbReference type="Google" id="ProtNLM"/>
    </source>
</evidence>
<name>A0ABX8TEP3_9CAUL</name>
<gene>
    <name evidence="2" type="ORF">KWG56_09640</name>
</gene>
<dbReference type="EMBL" id="CP080034">
    <property type="protein sequence ID" value="QYC08905.1"/>
    <property type="molecule type" value="Genomic_DNA"/>
</dbReference>
<feature type="chain" id="PRO_5046956475" description="PRC-barrel domain-containing protein" evidence="1">
    <location>
        <begin position="24"/>
        <end position="149"/>
    </location>
</feature>
<evidence type="ECO:0000313" key="2">
    <source>
        <dbReference type="EMBL" id="QYC08905.1"/>
    </source>
</evidence>
<keyword evidence="1" id="KW-0732">Signal</keyword>
<proteinExistence type="predicted"/>
<keyword evidence="3" id="KW-1185">Reference proteome</keyword>
<dbReference type="PROSITE" id="PS51257">
    <property type="entry name" value="PROKAR_LIPOPROTEIN"/>
    <property type="match status" value="1"/>
</dbReference>
<dbReference type="GeneID" id="94375529"/>
<protein>
    <recommendedName>
        <fullName evidence="4">PRC-barrel domain-containing protein</fullName>
    </recommendedName>
</protein>
<sequence>MKRLTVLTVALLGLGLVACSNQNDDDAVVEQSAPNAPPVPATEAQADAVSGDTVLAFNMTRDQLEGANLLSRDNTDLGGVTKLVLDAQRRLTHVVVELQGPGAVNVMVPIADLAPIQNGANKDLMTSLTAAQLQALPAYSPDIAPPLPE</sequence>
<dbReference type="Proteomes" id="UP000824334">
    <property type="component" value="Chromosome"/>
</dbReference>